<name>A0A1F4U051_UNCKA</name>
<keyword evidence="11" id="KW-0472">Membrane</keyword>
<evidence type="ECO:0000313" key="15">
    <source>
        <dbReference type="Proteomes" id="UP000178270"/>
    </source>
</evidence>
<dbReference type="Pfam" id="PF00535">
    <property type="entry name" value="Glycos_transf_2"/>
    <property type="match status" value="1"/>
</dbReference>
<evidence type="ECO:0000256" key="2">
    <source>
        <dbReference type="ARBA" id="ARBA00004922"/>
    </source>
</evidence>
<gene>
    <name evidence="14" type="ORF">A3K42_00590</name>
</gene>
<comment type="catalytic activity">
    <reaction evidence="12">
        <text>a di-trans,poly-cis-dolichyl phosphate + UDP-alpha-D-glucose = a di-trans,poly-cis-dolichyl beta-D-glucosyl phosphate + UDP</text>
        <dbReference type="Rhea" id="RHEA:15401"/>
        <dbReference type="Rhea" id="RHEA-COMP:19498"/>
        <dbReference type="Rhea" id="RHEA-COMP:19502"/>
        <dbReference type="ChEBI" id="CHEBI:57525"/>
        <dbReference type="ChEBI" id="CHEBI:57683"/>
        <dbReference type="ChEBI" id="CHEBI:58223"/>
        <dbReference type="ChEBI" id="CHEBI:58885"/>
        <dbReference type="EC" id="2.4.1.117"/>
    </reaction>
    <physiologicalReaction direction="left-to-right" evidence="12">
        <dbReference type="Rhea" id="RHEA:15402"/>
    </physiologicalReaction>
</comment>
<evidence type="ECO:0000256" key="11">
    <source>
        <dbReference type="ARBA" id="ARBA00023136"/>
    </source>
</evidence>
<dbReference type="InterPro" id="IPR001173">
    <property type="entry name" value="Glyco_trans_2-like"/>
</dbReference>
<dbReference type="InterPro" id="IPR029044">
    <property type="entry name" value="Nucleotide-diphossugar_trans"/>
</dbReference>
<sequence length="256" mass="28867">MDYSIVIPAYNEADKISSTLTQIINFMRTFSDTFEVIVVDDGSSDATAQVVYDYKRNASEVILVRNAHKGKGVAVSTGVQKAQGNLIYLADADLSAPITELKKLSVWVVDHDYDIVIASREGIGAERVGEPFYRHLMGRVFNYMVQIIALPGINDSQCGFKLFKKSVAKKIFGMMDVYNTNAKELKEPYTGAWDVEVLFLARKLKYTIKEVPVQWIYVKTTRVSPLRDSFKMAKDVLIIRLNDLSGKYKVKTAKKE</sequence>
<comment type="similarity">
    <text evidence="3">Belongs to the glycosyltransferase 2 family.</text>
</comment>
<dbReference type="CDD" id="cd04188">
    <property type="entry name" value="DPG_synthase"/>
    <property type="match status" value="1"/>
</dbReference>
<evidence type="ECO:0000313" key="14">
    <source>
        <dbReference type="EMBL" id="OGC38365.1"/>
    </source>
</evidence>
<evidence type="ECO:0000256" key="5">
    <source>
        <dbReference type="ARBA" id="ARBA00022676"/>
    </source>
</evidence>
<comment type="caution">
    <text evidence="14">The sequence shown here is derived from an EMBL/GenBank/DDBJ whole genome shotgun (WGS) entry which is preliminary data.</text>
</comment>
<keyword evidence="8" id="KW-0256">Endoplasmic reticulum</keyword>
<evidence type="ECO:0000256" key="3">
    <source>
        <dbReference type="ARBA" id="ARBA00006739"/>
    </source>
</evidence>
<keyword evidence="5" id="KW-0328">Glycosyltransferase</keyword>
<dbReference type="GO" id="GO:0004581">
    <property type="term" value="F:dolichyl-phosphate beta-glucosyltransferase activity"/>
    <property type="evidence" value="ECO:0007669"/>
    <property type="project" value="UniProtKB-EC"/>
</dbReference>
<evidence type="ECO:0000256" key="12">
    <source>
        <dbReference type="ARBA" id="ARBA00045097"/>
    </source>
</evidence>
<comment type="subcellular location">
    <subcellularLocation>
        <location evidence="1">Endoplasmic reticulum membrane</location>
        <topology evidence="1">Single-pass membrane protein</topology>
    </subcellularLocation>
</comment>
<accession>A0A1F4U051</accession>
<feature type="domain" description="Glycosyltransferase 2-like" evidence="13">
    <location>
        <begin position="4"/>
        <end position="172"/>
    </location>
</feature>
<organism evidence="14 15">
    <name type="scientific">candidate division WWE3 bacterium RBG_13_37_7</name>
    <dbReference type="NCBI Taxonomy" id="1802609"/>
    <lineage>
        <taxon>Bacteria</taxon>
        <taxon>Katanobacteria</taxon>
    </lineage>
</organism>
<evidence type="ECO:0000256" key="9">
    <source>
        <dbReference type="ARBA" id="ARBA00022968"/>
    </source>
</evidence>
<dbReference type="EMBL" id="MEUS01000034">
    <property type="protein sequence ID" value="OGC38365.1"/>
    <property type="molecule type" value="Genomic_DNA"/>
</dbReference>
<evidence type="ECO:0000256" key="10">
    <source>
        <dbReference type="ARBA" id="ARBA00022989"/>
    </source>
</evidence>
<evidence type="ECO:0000259" key="13">
    <source>
        <dbReference type="Pfam" id="PF00535"/>
    </source>
</evidence>
<evidence type="ECO:0000256" key="1">
    <source>
        <dbReference type="ARBA" id="ARBA00004389"/>
    </source>
</evidence>
<evidence type="ECO:0000256" key="7">
    <source>
        <dbReference type="ARBA" id="ARBA00022692"/>
    </source>
</evidence>
<dbReference type="Proteomes" id="UP000178270">
    <property type="component" value="Unassembled WGS sequence"/>
</dbReference>
<dbReference type="PANTHER" id="PTHR10859">
    <property type="entry name" value="GLYCOSYL TRANSFERASE"/>
    <property type="match status" value="1"/>
</dbReference>
<keyword evidence="10" id="KW-1133">Transmembrane helix</keyword>
<reference evidence="14 15" key="1">
    <citation type="journal article" date="2016" name="Nat. Commun.">
        <title>Thousands of microbial genomes shed light on interconnected biogeochemical processes in an aquifer system.</title>
        <authorList>
            <person name="Anantharaman K."/>
            <person name="Brown C.T."/>
            <person name="Hug L.A."/>
            <person name="Sharon I."/>
            <person name="Castelle C.J."/>
            <person name="Probst A.J."/>
            <person name="Thomas B.C."/>
            <person name="Singh A."/>
            <person name="Wilkins M.J."/>
            <person name="Karaoz U."/>
            <person name="Brodie E.L."/>
            <person name="Williams K.H."/>
            <person name="Hubbard S.S."/>
            <person name="Banfield J.F."/>
        </authorList>
    </citation>
    <scope>NUCLEOTIDE SEQUENCE [LARGE SCALE GENOMIC DNA]</scope>
</reference>
<evidence type="ECO:0000256" key="4">
    <source>
        <dbReference type="ARBA" id="ARBA00012583"/>
    </source>
</evidence>
<keyword evidence="7" id="KW-0812">Transmembrane</keyword>
<keyword evidence="9" id="KW-0735">Signal-anchor</keyword>
<protein>
    <recommendedName>
        <fullName evidence="4">dolichyl-phosphate beta-glucosyltransferase</fullName>
        <ecNumber evidence="4">2.4.1.117</ecNumber>
    </recommendedName>
</protein>
<dbReference type="SUPFAM" id="SSF53448">
    <property type="entry name" value="Nucleotide-diphospho-sugar transferases"/>
    <property type="match status" value="1"/>
</dbReference>
<proteinExistence type="inferred from homology"/>
<evidence type="ECO:0000256" key="6">
    <source>
        <dbReference type="ARBA" id="ARBA00022679"/>
    </source>
</evidence>
<dbReference type="EC" id="2.4.1.117" evidence="4"/>
<dbReference type="Gene3D" id="3.90.550.10">
    <property type="entry name" value="Spore Coat Polysaccharide Biosynthesis Protein SpsA, Chain A"/>
    <property type="match status" value="1"/>
</dbReference>
<dbReference type="AlphaFoldDB" id="A0A1F4U051"/>
<keyword evidence="6" id="KW-0808">Transferase</keyword>
<dbReference type="PANTHER" id="PTHR10859:SF91">
    <property type="entry name" value="DOLICHYL-PHOSPHATE BETA-GLUCOSYLTRANSFERASE"/>
    <property type="match status" value="1"/>
</dbReference>
<dbReference type="GO" id="GO:0006487">
    <property type="term" value="P:protein N-linked glycosylation"/>
    <property type="evidence" value="ECO:0007669"/>
    <property type="project" value="TreeGrafter"/>
</dbReference>
<dbReference type="InterPro" id="IPR035518">
    <property type="entry name" value="DPG_synthase"/>
</dbReference>
<evidence type="ECO:0000256" key="8">
    <source>
        <dbReference type="ARBA" id="ARBA00022824"/>
    </source>
</evidence>
<comment type="pathway">
    <text evidence="2">Protein modification; protein glycosylation.</text>
</comment>